<evidence type="ECO:0000256" key="1">
    <source>
        <dbReference type="ARBA" id="ARBA00004196"/>
    </source>
</evidence>
<gene>
    <name evidence="8" type="ORF">ACFQ5G_44225</name>
</gene>
<proteinExistence type="inferred from homology"/>
<dbReference type="Proteomes" id="UP001597183">
    <property type="component" value="Unassembled WGS sequence"/>
</dbReference>
<evidence type="ECO:0000313" key="8">
    <source>
        <dbReference type="EMBL" id="MFD1372375.1"/>
    </source>
</evidence>
<dbReference type="PANTHER" id="PTHR42953:SF1">
    <property type="entry name" value="METAL-BINDING PROTEIN HI_0362-RELATED"/>
    <property type="match status" value="1"/>
</dbReference>
<comment type="caution">
    <text evidence="8">The sequence shown here is derived from an EMBL/GenBank/DDBJ whole genome shotgun (WGS) entry which is preliminary data.</text>
</comment>
<keyword evidence="3" id="KW-0479">Metal-binding</keyword>
<dbReference type="Pfam" id="PF01297">
    <property type="entry name" value="ZnuA"/>
    <property type="match status" value="1"/>
</dbReference>
<evidence type="ECO:0000256" key="7">
    <source>
        <dbReference type="SAM" id="SignalP"/>
    </source>
</evidence>
<keyword evidence="4 7" id="KW-0732">Signal</keyword>
<dbReference type="PRINTS" id="PR00691">
    <property type="entry name" value="ADHESINB"/>
</dbReference>
<dbReference type="EMBL" id="JBHTMK010000055">
    <property type="protein sequence ID" value="MFD1372375.1"/>
    <property type="molecule type" value="Genomic_DNA"/>
</dbReference>
<dbReference type="SUPFAM" id="SSF53807">
    <property type="entry name" value="Helical backbone' metal receptor"/>
    <property type="match status" value="1"/>
</dbReference>
<dbReference type="InterPro" id="IPR050492">
    <property type="entry name" value="Bact_metal-bind_prot9"/>
</dbReference>
<sequence>MKQIHLLVWTATLAVLAGCGSAAAEPGASAPAATKLAVVATTPEVADFVRNIGGADVDVTQIIKPNVDPHEYEPTPADLQAIASAELVVKNGVGLEEWLDRTIESAGFKGTVVDSSQGVTLREGGHHEEEAEGEHAEEEGEEHDPHIWHDPRNAEIMVTNIQKGLAAADPAKADAFAKNLTAYTAELDKLDSDNAAAWAEIPAADRKLVTNHDAFGYYIARYELEFVGSVIPSLDTSAELSAKQLTDLVAKIKATGTKAIFAESSLPPKTTEAIAQQAGVKVIAGEDALFGDSLGAPGTPEGTYLGAERHNTQVIVDALAG</sequence>
<feature type="signal peptide" evidence="7">
    <location>
        <begin position="1"/>
        <end position="24"/>
    </location>
</feature>
<dbReference type="PROSITE" id="PS51257">
    <property type="entry name" value="PROKAR_LIPOPROTEIN"/>
    <property type="match status" value="1"/>
</dbReference>
<evidence type="ECO:0000313" key="9">
    <source>
        <dbReference type="Proteomes" id="UP001597183"/>
    </source>
</evidence>
<keyword evidence="2 5" id="KW-0813">Transport</keyword>
<evidence type="ECO:0000256" key="2">
    <source>
        <dbReference type="ARBA" id="ARBA00022448"/>
    </source>
</evidence>
<protein>
    <submittedName>
        <fullName evidence="8">Metal ABC transporter substrate-binding protein</fullName>
    </submittedName>
</protein>
<dbReference type="InterPro" id="IPR006129">
    <property type="entry name" value="AdhesinB"/>
</dbReference>
<comment type="subcellular location">
    <subcellularLocation>
        <location evidence="1">Cell envelope</location>
    </subcellularLocation>
</comment>
<feature type="region of interest" description="Disordered" evidence="6">
    <location>
        <begin position="118"/>
        <end position="148"/>
    </location>
</feature>
<dbReference type="RefSeq" id="WP_317796192.1">
    <property type="nucleotide sequence ID" value="NZ_AP028461.1"/>
</dbReference>
<dbReference type="InterPro" id="IPR006128">
    <property type="entry name" value="Lipoprotein_PsaA-like"/>
</dbReference>
<feature type="compositionally biased region" description="Acidic residues" evidence="6">
    <location>
        <begin position="130"/>
        <end position="142"/>
    </location>
</feature>
<feature type="chain" id="PRO_5046008084" evidence="7">
    <location>
        <begin position="25"/>
        <end position="321"/>
    </location>
</feature>
<dbReference type="PRINTS" id="PR00690">
    <property type="entry name" value="ADHESNFAMILY"/>
</dbReference>
<dbReference type="Gene3D" id="3.40.50.1980">
    <property type="entry name" value="Nitrogenase molybdenum iron protein domain"/>
    <property type="match status" value="2"/>
</dbReference>
<evidence type="ECO:0000256" key="3">
    <source>
        <dbReference type="ARBA" id="ARBA00022723"/>
    </source>
</evidence>
<accession>A0ABW4AQA5</accession>
<evidence type="ECO:0000256" key="6">
    <source>
        <dbReference type="SAM" id="MobiDB-lite"/>
    </source>
</evidence>
<comment type="similarity">
    <text evidence="5">Belongs to the bacterial solute-binding protein 9 family.</text>
</comment>
<organism evidence="8 9">
    <name type="scientific">Actinoplanes sichuanensis</name>
    <dbReference type="NCBI Taxonomy" id="512349"/>
    <lineage>
        <taxon>Bacteria</taxon>
        <taxon>Bacillati</taxon>
        <taxon>Actinomycetota</taxon>
        <taxon>Actinomycetes</taxon>
        <taxon>Micromonosporales</taxon>
        <taxon>Micromonosporaceae</taxon>
        <taxon>Actinoplanes</taxon>
    </lineage>
</organism>
<dbReference type="InterPro" id="IPR006127">
    <property type="entry name" value="ZnuA-like"/>
</dbReference>
<dbReference type="PANTHER" id="PTHR42953">
    <property type="entry name" value="HIGH-AFFINITY ZINC UPTAKE SYSTEM PROTEIN ZNUA-RELATED"/>
    <property type="match status" value="1"/>
</dbReference>
<keyword evidence="9" id="KW-1185">Reference proteome</keyword>
<reference evidence="9" key="1">
    <citation type="journal article" date="2019" name="Int. J. Syst. Evol. Microbiol.">
        <title>The Global Catalogue of Microorganisms (GCM) 10K type strain sequencing project: providing services to taxonomists for standard genome sequencing and annotation.</title>
        <authorList>
            <consortium name="The Broad Institute Genomics Platform"/>
            <consortium name="The Broad Institute Genome Sequencing Center for Infectious Disease"/>
            <person name="Wu L."/>
            <person name="Ma J."/>
        </authorList>
    </citation>
    <scope>NUCLEOTIDE SEQUENCE [LARGE SCALE GENOMIC DNA]</scope>
    <source>
        <strain evidence="9">CCM 7526</strain>
    </source>
</reference>
<evidence type="ECO:0000256" key="4">
    <source>
        <dbReference type="ARBA" id="ARBA00022729"/>
    </source>
</evidence>
<name>A0ABW4AQA5_9ACTN</name>
<evidence type="ECO:0000256" key="5">
    <source>
        <dbReference type="RuleBase" id="RU003512"/>
    </source>
</evidence>